<feature type="transmembrane region" description="Helical" evidence="5">
    <location>
        <begin position="139"/>
        <end position="160"/>
    </location>
</feature>
<feature type="transmembrane region" description="Helical" evidence="5">
    <location>
        <begin position="20"/>
        <end position="48"/>
    </location>
</feature>
<feature type="transmembrane region" description="Helical" evidence="5">
    <location>
        <begin position="110"/>
        <end position="127"/>
    </location>
</feature>
<gene>
    <name evidence="7" type="ORF">ACFOEX_04160</name>
</gene>
<evidence type="ECO:0000256" key="4">
    <source>
        <dbReference type="ARBA" id="ARBA00023136"/>
    </source>
</evidence>
<name>A0ABV7LCD4_9HYPH</name>
<dbReference type="RefSeq" id="WP_376831593.1">
    <property type="nucleotide sequence ID" value="NZ_JBHLWR010000006.1"/>
</dbReference>
<feature type="transmembrane region" description="Helical" evidence="5">
    <location>
        <begin position="284"/>
        <end position="300"/>
    </location>
</feature>
<evidence type="ECO:0000313" key="8">
    <source>
        <dbReference type="Proteomes" id="UP001595536"/>
    </source>
</evidence>
<evidence type="ECO:0000259" key="6">
    <source>
        <dbReference type="Pfam" id="PF13515"/>
    </source>
</evidence>
<dbReference type="InterPro" id="IPR016926">
    <property type="entry name" value="UCP029594"/>
</dbReference>
<dbReference type="Pfam" id="PF11168">
    <property type="entry name" value="DUF2955"/>
    <property type="match status" value="1"/>
</dbReference>
<feature type="domain" description="Integral membrane bound transporter" evidence="6">
    <location>
        <begin position="200"/>
        <end position="325"/>
    </location>
</feature>
<reference evidence="8" key="1">
    <citation type="journal article" date="2019" name="Int. J. Syst. Evol. Microbiol.">
        <title>The Global Catalogue of Microorganisms (GCM) 10K type strain sequencing project: providing services to taxonomists for standard genome sequencing and annotation.</title>
        <authorList>
            <consortium name="The Broad Institute Genomics Platform"/>
            <consortium name="The Broad Institute Genome Sequencing Center for Infectious Disease"/>
            <person name="Wu L."/>
            <person name="Ma J."/>
        </authorList>
    </citation>
    <scope>NUCLEOTIDE SEQUENCE [LARGE SCALE GENOMIC DNA]</scope>
    <source>
        <strain evidence="8">CCM 7941</strain>
    </source>
</reference>
<feature type="transmembrane region" description="Helical" evidence="5">
    <location>
        <begin position="312"/>
        <end position="330"/>
    </location>
</feature>
<keyword evidence="8" id="KW-1185">Reference proteome</keyword>
<dbReference type="EMBL" id="JBHRUV010000017">
    <property type="protein sequence ID" value="MFC3265560.1"/>
    <property type="molecule type" value="Genomic_DNA"/>
</dbReference>
<evidence type="ECO:0000256" key="2">
    <source>
        <dbReference type="ARBA" id="ARBA00022692"/>
    </source>
</evidence>
<evidence type="ECO:0000256" key="5">
    <source>
        <dbReference type="SAM" id="Phobius"/>
    </source>
</evidence>
<comment type="subcellular location">
    <subcellularLocation>
        <location evidence="1">Membrane</location>
        <topology evidence="1">Multi-pass membrane protein</topology>
    </subcellularLocation>
</comment>
<organism evidence="7 8">
    <name type="scientific">Camelimonas abortus</name>
    <dbReference type="NCBI Taxonomy" id="1017184"/>
    <lineage>
        <taxon>Bacteria</taxon>
        <taxon>Pseudomonadati</taxon>
        <taxon>Pseudomonadota</taxon>
        <taxon>Alphaproteobacteria</taxon>
        <taxon>Hyphomicrobiales</taxon>
        <taxon>Chelatococcaceae</taxon>
        <taxon>Camelimonas</taxon>
    </lineage>
</organism>
<feature type="transmembrane region" description="Helical" evidence="5">
    <location>
        <begin position="255"/>
        <end position="272"/>
    </location>
</feature>
<dbReference type="InterPro" id="IPR049453">
    <property type="entry name" value="Memb_transporter_dom"/>
</dbReference>
<evidence type="ECO:0000256" key="3">
    <source>
        <dbReference type="ARBA" id="ARBA00022989"/>
    </source>
</evidence>
<dbReference type="Proteomes" id="UP001595536">
    <property type="component" value="Unassembled WGS sequence"/>
</dbReference>
<dbReference type="Pfam" id="PF13515">
    <property type="entry name" value="FUSC_2"/>
    <property type="match status" value="1"/>
</dbReference>
<keyword evidence="4 5" id="KW-0472">Membrane</keyword>
<accession>A0ABV7LCD4</accession>
<dbReference type="PIRSF" id="PIRSF029594">
    <property type="entry name" value="UCP029594"/>
    <property type="match status" value="1"/>
</dbReference>
<evidence type="ECO:0000313" key="7">
    <source>
        <dbReference type="EMBL" id="MFC3265560.1"/>
    </source>
</evidence>
<feature type="transmembrane region" description="Helical" evidence="5">
    <location>
        <begin position="84"/>
        <end position="103"/>
    </location>
</feature>
<keyword evidence="2 5" id="KW-0812">Transmembrane</keyword>
<protein>
    <submittedName>
        <fullName evidence="7">DUF2955 domain-containing protein</fullName>
    </submittedName>
</protein>
<dbReference type="InterPro" id="IPR022604">
    <property type="entry name" value="DUF2955"/>
</dbReference>
<proteinExistence type="predicted"/>
<sequence>MSTDFGSPLGANDWRLACRMTFGAIAGWALASLLSLPYAAFHAVYPLVLIGLSPGFDRHVALQFLAAAPTGMIAAATMTGVLSVHPVLMTASYLGFALACFRMMTSPRRLFMFGAISLSVCSALVHYGSYPQVPWEQLYWSAAGALVFSVASYFVAFALFPDVEPRTPAAPPPRTPEQRRHLVALCALAATGSFAFFQMFEASDSLSAQMATVLILLGLTHDGIWNAGRTRLSGSVIGSVHATLAQVAIQSHSGFWPLTATVFLVGLLWFSAGHARSRTGPGKGFAAVTALAILFGQLQPSDDLIQNALYRSVSVVVAILLMLVFVSLLHRMLNCLRATRWSGQTQGKLA</sequence>
<keyword evidence="3 5" id="KW-1133">Transmembrane helix</keyword>
<feature type="transmembrane region" description="Helical" evidence="5">
    <location>
        <begin position="181"/>
        <end position="200"/>
    </location>
</feature>
<comment type="caution">
    <text evidence="7">The sequence shown here is derived from an EMBL/GenBank/DDBJ whole genome shotgun (WGS) entry which is preliminary data.</text>
</comment>
<evidence type="ECO:0000256" key="1">
    <source>
        <dbReference type="ARBA" id="ARBA00004141"/>
    </source>
</evidence>